<dbReference type="CDD" id="cd08566">
    <property type="entry name" value="GDPD_AtGDE_like"/>
    <property type="match status" value="1"/>
</dbReference>
<dbReference type="InterPro" id="IPR017946">
    <property type="entry name" value="PLC-like_Pdiesterase_TIM-brl"/>
</dbReference>
<evidence type="ECO:0000313" key="4">
    <source>
        <dbReference type="Proteomes" id="UP000540556"/>
    </source>
</evidence>
<sequence>MMTRRRLVASVTACGLAPSLHAVHARSAGIAPDRSEGLPARLSPRPLICAHRGWLDPEQAENDLAQIGRTTDAGPFMVEVDLAETRDGTIVLMHDQTVDRTTTGHGAVAELTRREIDGLRLRDRRGVTDEGVPGFDALLRWAAGTPPALLMLDIKAVGPERVARLVRDAGLEDRAVLLTFSADNAARAFAGAGRTLVSCLVKGEPDLSTYAAMAGGRRFAAYIPRTAPPDLFAAAHRRGCVVISDVLTRDALMDALSAAEIAAFVRTRPVDILVTNHPRATLGAVRKG</sequence>
<dbReference type="GO" id="GO:0006580">
    <property type="term" value="P:ethanolamine metabolic process"/>
    <property type="evidence" value="ECO:0007669"/>
    <property type="project" value="TreeGrafter"/>
</dbReference>
<evidence type="ECO:0000256" key="1">
    <source>
        <dbReference type="SAM" id="SignalP"/>
    </source>
</evidence>
<dbReference type="Gene3D" id="3.20.20.190">
    <property type="entry name" value="Phosphatidylinositol (PI) phosphodiesterase"/>
    <property type="match status" value="1"/>
</dbReference>
<gene>
    <name evidence="3" type="ORF">HLH27_16385</name>
</gene>
<dbReference type="GO" id="GO:0008889">
    <property type="term" value="F:glycerophosphodiester phosphodiesterase activity"/>
    <property type="evidence" value="ECO:0007669"/>
    <property type="project" value="TreeGrafter"/>
</dbReference>
<dbReference type="PANTHER" id="PTHR46320">
    <property type="entry name" value="GLYCEROPHOSPHODIESTER PHOSPHODIESTERASE 1"/>
    <property type="match status" value="1"/>
</dbReference>
<evidence type="ECO:0000313" key="3">
    <source>
        <dbReference type="EMBL" id="MBB2206575.1"/>
    </source>
</evidence>
<dbReference type="EMBL" id="JABEQK010000019">
    <property type="protein sequence ID" value="MBB2206575.1"/>
    <property type="molecule type" value="Genomic_DNA"/>
</dbReference>
<dbReference type="GO" id="GO:0005886">
    <property type="term" value="C:plasma membrane"/>
    <property type="evidence" value="ECO:0007669"/>
    <property type="project" value="TreeGrafter"/>
</dbReference>
<dbReference type="GO" id="GO:0006644">
    <property type="term" value="P:phospholipid metabolic process"/>
    <property type="evidence" value="ECO:0007669"/>
    <property type="project" value="TreeGrafter"/>
</dbReference>
<keyword evidence="1" id="KW-0732">Signal</keyword>
<feature type="signal peptide" evidence="1">
    <location>
        <begin position="1"/>
        <end position="22"/>
    </location>
</feature>
<dbReference type="GO" id="GO:0070291">
    <property type="term" value="P:N-acylethanolamine metabolic process"/>
    <property type="evidence" value="ECO:0007669"/>
    <property type="project" value="TreeGrafter"/>
</dbReference>
<organism evidence="3 4">
    <name type="scientific">Gluconacetobacter takamatsuzukensis</name>
    <dbReference type="NCBI Taxonomy" id="1286190"/>
    <lineage>
        <taxon>Bacteria</taxon>
        <taxon>Pseudomonadati</taxon>
        <taxon>Pseudomonadota</taxon>
        <taxon>Alphaproteobacteria</taxon>
        <taxon>Acetobacterales</taxon>
        <taxon>Acetobacteraceae</taxon>
        <taxon>Gluconacetobacter</taxon>
    </lineage>
</organism>
<comment type="caution">
    <text evidence="3">The sequence shown here is derived from an EMBL/GenBank/DDBJ whole genome shotgun (WGS) entry which is preliminary data.</text>
</comment>
<reference evidence="3 4" key="1">
    <citation type="submission" date="2020-04" db="EMBL/GenBank/DDBJ databases">
        <title>Description of novel Gluconacetobacter.</title>
        <authorList>
            <person name="Sombolestani A."/>
        </authorList>
    </citation>
    <scope>NUCLEOTIDE SEQUENCE [LARGE SCALE GENOMIC DNA]</scope>
    <source>
        <strain evidence="3 4">LMG 27800</strain>
    </source>
</reference>
<dbReference type="RefSeq" id="WP_182951113.1">
    <property type="nucleotide sequence ID" value="NZ_JABEQK010000019.1"/>
</dbReference>
<evidence type="ECO:0000259" key="2">
    <source>
        <dbReference type="PROSITE" id="PS51704"/>
    </source>
</evidence>
<dbReference type="InterPro" id="IPR030395">
    <property type="entry name" value="GP_PDE_dom"/>
</dbReference>
<dbReference type="Proteomes" id="UP000540556">
    <property type="component" value="Unassembled WGS sequence"/>
</dbReference>
<name>A0A7W4PQH9_9PROT</name>
<feature type="chain" id="PRO_5030794889" evidence="1">
    <location>
        <begin position="23"/>
        <end position="288"/>
    </location>
</feature>
<dbReference type="PANTHER" id="PTHR46320:SF1">
    <property type="entry name" value="GLYCEROPHOSPHODIESTER PHOSPHODIESTERASE 1"/>
    <property type="match status" value="1"/>
</dbReference>
<protein>
    <submittedName>
        <fullName evidence="3">Glycerophosphodiester phosphodiesterase family protein</fullName>
    </submittedName>
</protein>
<dbReference type="Pfam" id="PF03009">
    <property type="entry name" value="GDPD"/>
    <property type="match status" value="1"/>
</dbReference>
<dbReference type="PROSITE" id="PS51704">
    <property type="entry name" value="GP_PDE"/>
    <property type="match status" value="1"/>
</dbReference>
<dbReference type="AlphaFoldDB" id="A0A7W4PQH9"/>
<proteinExistence type="predicted"/>
<keyword evidence="4" id="KW-1185">Reference proteome</keyword>
<feature type="domain" description="GP-PDE" evidence="2">
    <location>
        <begin position="46"/>
        <end position="285"/>
    </location>
</feature>
<dbReference type="SUPFAM" id="SSF51695">
    <property type="entry name" value="PLC-like phosphodiesterases"/>
    <property type="match status" value="1"/>
</dbReference>
<accession>A0A7W4PQH9</accession>